<evidence type="ECO:0000259" key="8">
    <source>
        <dbReference type="Pfam" id="PF25183"/>
    </source>
</evidence>
<accession>A0A2T0MAM5</accession>
<dbReference type="EMBL" id="PVYX01000002">
    <property type="protein sequence ID" value="PRX54462.1"/>
    <property type="molecule type" value="Genomic_DNA"/>
</dbReference>
<protein>
    <submittedName>
        <fullName evidence="9">Carboxypeptidase family protein</fullName>
    </submittedName>
</protein>
<keyword evidence="7" id="KW-0732">Signal</keyword>
<dbReference type="InterPro" id="IPR008969">
    <property type="entry name" value="CarboxyPept-like_regulatory"/>
</dbReference>
<evidence type="ECO:0000256" key="2">
    <source>
        <dbReference type="ARBA" id="ARBA00022448"/>
    </source>
</evidence>
<dbReference type="RefSeq" id="WP_106145739.1">
    <property type="nucleotide sequence ID" value="NZ_PVYX01000002.1"/>
</dbReference>
<proteinExistence type="predicted"/>
<dbReference type="Pfam" id="PF13620">
    <property type="entry name" value="CarboxypepD_reg"/>
    <property type="match status" value="1"/>
</dbReference>
<keyword evidence="2" id="KW-0813">Transport</keyword>
<sequence>MKKILLLGALFLMAFPLAFSQVTTSNIRGAVVDDQNVPLFGANVVAVHTPTGTRYGAITNEDGRYNLLNLRVGGPYEVTISYVGFKTVIKNDIFLSLGKTFNYNVAMVSDSQALDEVVVVSDASGTFGSDRTGAETSLGDRELRRLPTISRSQADFTRLEPTASSDGISFGGRNNQFNNFSLDGSIFNNPFGLDAPTPGGQSNAQPISLDAIDQVQVSLAPYDVRQAGFTGAAVNAVTKSGSNEFHGTVYGFFRNEDLTGGKVSGEDIFVPELTQTQYGISIGGPIVKNKLFFFANFEVDDREDLGSNFFADRGQGGNNVSRVSADDLQLVSDALAGLGYETGPFENYLLGSESTKGILKLDWNINDNNRLALIYNFLDASRDLTANPLAIGRRGPDATTLQFANSGYQINNEINSFLAELNSTLGNGTAVNKLQIGYTSFNDFRDPFSTPAPDINILQDGVRAIVAGHEPFSINNRLEQDVFQITNNLTFFSGDHTVTVGFSYEKFDFFNSFNLGSYVFFNENGGVGTFAPDFASVDAFLDAVDNGLIGAAISNAEATFNANNQLPIGAPGGWNLAETSVGQLAFYVQDEWDITDNFKLTYGIRADRPLYFNTRGLIEENIDRKGGLLSEGGTYAPDIQYFDENGDPIFLDSFDLPDSSILWSPRLGFNWDVRGDQSFQFRGGSGIFSGRFPFVWVGNQVQNTDFFFYTPTNPNFQFPQVWRSNLGIDYKFDNGIIATTDIIFTKDLNAATTYNFGLANPTGSLSGPDSRPIYQLEDRAQIFGGPTNAYVISNIDEGRSFNWSFKLQKQFENNLYAMVAYNFLEALDVNSMSAEISSDLFDLNPARGNVNQAPLAPSLFGNKHRIIGQLNKQWSYGNGKWGTSIGAFFEYASGQRFSYTYSGDINNDGSFTNDLIYIPTTAEVQQLAFTAPQFPTNPTVQEQRDAFEAFIQQDEYLSSRRGGFAGRNDLTTPWTGRWDIKILQDLNFNALGEGQNTLQLSVDILNFGNLLNSDWGVVQLPRSTQPIGVSVDFSQDNPSPVYSFDPSQTSTFVDNFDLISRWQAQVGIRYIF</sequence>
<dbReference type="GO" id="GO:0015344">
    <property type="term" value="F:siderophore uptake transmembrane transporter activity"/>
    <property type="evidence" value="ECO:0007669"/>
    <property type="project" value="TreeGrafter"/>
</dbReference>
<evidence type="ECO:0000256" key="7">
    <source>
        <dbReference type="SAM" id="SignalP"/>
    </source>
</evidence>
<feature type="signal peptide" evidence="7">
    <location>
        <begin position="1"/>
        <end position="20"/>
    </location>
</feature>
<keyword evidence="4" id="KW-0812">Transmembrane</keyword>
<dbReference type="SUPFAM" id="SSF49464">
    <property type="entry name" value="Carboxypeptidase regulatory domain-like"/>
    <property type="match status" value="1"/>
</dbReference>
<dbReference type="Pfam" id="PF25183">
    <property type="entry name" value="OMP_b-brl_4"/>
    <property type="match status" value="2"/>
</dbReference>
<feature type="domain" description="TonB-dependent transporter Oar-like beta-barrel" evidence="8">
    <location>
        <begin position="237"/>
        <end position="299"/>
    </location>
</feature>
<evidence type="ECO:0000313" key="9">
    <source>
        <dbReference type="EMBL" id="PRX54462.1"/>
    </source>
</evidence>
<dbReference type="GO" id="GO:0044718">
    <property type="term" value="P:siderophore transmembrane transport"/>
    <property type="evidence" value="ECO:0007669"/>
    <property type="project" value="TreeGrafter"/>
</dbReference>
<keyword evidence="6" id="KW-0998">Cell outer membrane</keyword>
<evidence type="ECO:0000256" key="5">
    <source>
        <dbReference type="ARBA" id="ARBA00023136"/>
    </source>
</evidence>
<keyword evidence="9" id="KW-0645">Protease</keyword>
<dbReference type="InterPro" id="IPR036942">
    <property type="entry name" value="Beta-barrel_TonB_sf"/>
</dbReference>
<name>A0A2T0MAM5_9FLAO</name>
<keyword evidence="5" id="KW-0472">Membrane</keyword>
<dbReference type="InterPro" id="IPR057601">
    <property type="entry name" value="Oar-like_b-barrel"/>
</dbReference>
<evidence type="ECO:0000256" key="4">
    <source>
        <dbReference type="ARBA" id="ARBA00022692"/>
    </source>
</evidence>
<dbReference type="InterPro" id="IPR039426">
    <property type="entry name" value="TonB-dep_rcpt-like"/>
</dbReference>
<keyword evidence="10" id="KW-1185">Reference proteome</keyword>
<gene>
    <name evidence="9" type="ORF">CLV81_2863</name>
</gene>
<dbReference type="SUPFAM" id="SSF56935">
    <property type="entry name" value="Porins"/>
    <property type="match status" value="1"/>
</dbReference>
<dbReference type="Proteomes" id="UP000237640">
    <property type="component" value="Unassembled WGS sequence"/>
</dbReference>
<keyword evidence="9" id="KW-0121">Carboxypeptidase</keyword>
<comment type="subcellular location">
    <subcellularLocation>
        <location evidence="1">Cell outer membrane</location>
        <topology evidence="1">Multi-pass membrane protein</topology>
    </subcellularLocation>
</comment>
<dbReference type="OrthoDB" id="9768147at2"/>
<reference evidence="9 10" key="1">
    <citation type="submission" date="2018-03" db="EMBL/GenBank/DDBJ databases">
        <title>Genomic Encyclopedia of Archaeal and Bacterial Type Strains, Phase II (KMG-II): from individual species to whole genera.</title>
        <authorList>
            <person name="Goeker M."/>
        </authorList>
    </citation>
    <scope>NUCLEOTIDE SEQUENCE [LARGE SCALE GENOMIC DNA]</scope>
    <source>
        <strain evidence="9 10">DSM 25027</strain>
    </source>
</reference>
<feature type="chain" id="PRO_5015400527" evidence="7">
    <location>
        <begin position="21"/>
        <end position="1072"/>
    </location>
</feature>
<dbReference type="GO" id="GO:0009279">
    <property type="term" value="C:cell outer membrane"/>
    <property type="evidence" value="ECO:0007669"/>
    <property type="project" value="UniProtKB-SubCell"/>
</dbReference>
<dbReference type="Gene3D" id="2.60.40.1120">
    <property type="entry name" value="Carboxypeptidase-like, regulatory domain"/>
    <property type="match status" value="1"/>
</dbReference>
<dbReference type="Gene3D" id="2.40.170.20">
    <property type="entry name" value="TonB-dependent receptor, beta-barrel domain"/>
    <property type="match status" value="1"/>
</dbReference>
<evidence type="ECO:0000256" key="1">
    <source>
        <dbReference type="ARBA" id="ARBA00004571"/>
    </source>
</evidence>
<keyword evidence="9" id="KW-0378">Hydrolase</keyword>
<dbReference type="PANTHER" id="PTHR30069">
    <property type="entry name" value="TONB-DEPENDENT OUTER MEMBRANE RECEPTOR"/>
    <property type="match status" value="1"/>
</dbReference>
<feature type="domain" description="TonB-dependent transporter Oar-like beta-barrel" evidence="8">
    <location>
        <begin position="353"/>
        <end position="706"/>
    </location>
</feature>
<evidence type="ECO:0000313" key="10">
    <source>
        <dbReference type="Proteomes" id="UP000237640"/>
    </source>
</evidence>
<keyword evidence="3" id="KW-1134">Transmembrane beta strand</keyword>
<organism evidence="9 10">
    <name type="scientific">Flagellimonas meridianipacifica</name>
    <dbReference type="NCBI Taxonomy" id="1080225"/>
    <lineage>
        <taxon>Bacteria</taxon>
        <taxon>Pseudomonadati</taxon>
        <taxon>Bacteroidota</taxon>
        <taxon>Flavobacteriia</taxon>
        <taxon>Flavobacteriales</taxon>
        <taxon>Flavobacteriaceae</taxon>
        <taxon>Flagellimonas</taxon>
    </lineage>
</organism>
<dbReference type="PANTHER" id="PTHR30069:SF46">
    <property type="entry name" value="OAR PROTEIN"/>
    <property type="match status" value="1"/>
</dbReference>
<dbReference type="GO" id="GO:0004180">
    <property type="term" value="F:carboxypeptidase activity"/>
    <property type="evidence" value="ECO:0007669"/>
    <property type="project" value="UniProtKB-KW"/>
</dbReference>
<evidence type="ECO:0000256" key="3">
    <source>
        <dbReference type="ARBA" id="ARBA00022452"/>
    </source>
</evidence>
<evidence type="ECO:0000256" key="6">
    <source>
        <dbReference type="ARBA" id="ARBA00023237"/>
    </source>
</evidence>
<dbReference type="AlphaFoldDB" id="A0A2T0MAM5"/>
<comment type="caution">
    <text evidence="9">The sequence shown here is derived from an EMBL/GenBank/DDBJ whole genome shotgun (WGS) entry which is preliminary data.</text>
</comment>